<dbReference type="AlphaFoldDB" id="A0A4Z1T5D9"/>
<organism evidence="2 3">
    <name type="scientific">Giardia muris</name>
    <dbReference type="NCBI Taxonomy" id="5742"/>
    <lineage>
        <taxon>Eukaryota</taxon>
        <taxon>Metamonada</taxon>
        <taxon>Diplomonadida</taxon>
        <taxon>Hexamitidae</taxon>
        <taxon>Giardiinae</taxon>
        <taxon>Giardia</taxon>
    </lineage>
</organism>
<evidence type="ECO:0000313" key="2">
    <source>
        <dbReference type="EMBL" id="TNJ29243.1"/>
    </source>
</evidence>
<dbReference type="Gene3D" id="1.25.40.20">
    <property type="entry name" value="Ankyrin repeat-containing domain"/>
    <property type="match status" value="2"/>
</dbReference>
<name>A0A4Z1T5D9_GIAMU</name>
<feature type="coiled-coil region" evidence="1">
    <location>
        <begin position="376"/>
        <end position="522"/>
    </location>
</feature>
<gene>
    <name evidence="2" type="ORF">GMRT_20006</name>
</gene>
<keyword evidence="1" id="KW-0175">Coiled coil</keyword>
<dbReference type="SUPFAM" id="SSF48403">
    <property type="entry name" value="Ankyrin repeat"/>
    <property type="match status" value="1"/>
</dbReference>
<reference evidence="2 3" key="1">
    <citation type="submission" date="2019-05" db="EMBL/GenBank/DDBJ databases">
        <title>The compact genome of Giardia muris reveals important steps in the evolution of intestinal protozoan parasites.</title>
        <authorList>
            <person name="Xu F."/>
            <person name="Jimenez-Gonzalez A."/>
            <person name="Einarsson E."/>
            <person name="Astvaldsson A."/>
            <person name="Peirasmaki D."/>
            <person name="Eckmann L."/>
            <person name="Andersson J.O."/>
            <person name="Svard S.G."/>
            <person name="Jerlstrom-Hultqvist J."/>
        </authorList>
    </citation>
    <scope>NUCLEOTIDE SEQUENCE [LARGE SCALE GENOMIC DNA]</scope>
    <source>
        <strain evidence="2 3">Roberts-Thomson</strain>
    </source>
</reference>
<dbReference type="VEuPathDB" id="GiardiaDB:GMRT_20006"/>
<dbReference type="Proteomes" id="UP000315496">
    <property type="component" value="Chromosome 1"/>
</dbReference>
<keyword evidence="3" id="KW-1185">Reference proteome</keyword>
<dbReference type="SMART" id="SM00248">
    <property type="entry name" value="ANK"/>
    <property type="match status" value="7"/>
</dbReference>
<dbReference type="EMBL" id="VDLU01000001">
    <property type="protein sequence ID" value="TNJ29243.1"/>
    <property type="molecule type" value="Genomic_DNA"/>
</dbReference>
<sequence>MFDTDLMEAVKKGDLKGVKRNLSQAGKQDGYGGTALMWAAINGRADFISLLEKEIGMQDNRGWTALMLAAHKGNTDCARLLLSEAGKQTTGEWIGFPPGTTALMTAAHRNYPEIVELLLPYEQGMTDSKGHTAQWHANSSPEKGDFTEVRKLLENEGTERIPPPREECLLMASAITGDIEGVRKHLDRVGYQDPTGTTALMMAASYGHSNCIPFLEREIGMQSNDGTTALMKAAMKGHTSCIPLLEKEIGMQDNSGWTALMLAAYHGNTDCARLLFSEAGKQTTKSSGITSNGKTVPFPSGMTALMPAAYFNRPEIVQLLLPYEQGLKDSEGHTAKWYANNSPEKGDFTQVRQLLEDEGIERLPPSSPGLTNQEHINKLTAEIESLKKDLFSSKNALEETRKELSQLNQENSSLKQQLDNAINESKRHAEMNEDLRKASDQNRALINALTTEKATLQEQLSKTIEDLKRALADQKAQNLVLEKENAQLRTESHDMKDLRRRLEEVEEEKRILLQNLAAVGGRLTNHPQGLGTPTG</sequence>
<dbReference type="Pfam" id="PF12796">
    <property type="entry name" value="Ank_2"/>
    <property type="match status" value="2"/>
</dbReference>
<protein>
    <submittedName>
        <fullName evidence="2">Ankyrin repeat protein 1</fullName>
    </submittedName>
</protein>
<proteinExistence type="predicted"/>
<evidence type="ECO:0000256" key="1">
    <source>
        <dbReference type="SAM" id="Coils"/>
    </source>
</evidence>
<dbReference type="Pfam" id="PF00023">
    <property type="entry name" value="Ank"/>
    <property type="match status" value="1"/>
</dbReference>
<dbReference type="InterPro" id="IPR036770">
    <property type="entry name" value="Ankyrin_rpt-contain_sf"/>
</dbReference>
<accession>A0A4Z1T5D9</accession>
<dbReference type="PANTHER" id="PTHR24184">
    <property type="entry name" value="SI:CH211-189E2.2"/>
    <property type="match status" value="1"/>
</dbReference>
<evidence type="ECO:0000313" key="3">
    <source>
        <dbReference type="Proteomes" id="UP000315496"/>
    </source>
</evidence>
<comment type="caution">
    <text evidence="2">The sequence shown here is derived from an EMBL/GenBank/DDBJ whole genome shotgun (WGS) entry which is preliminary data.</text>
</comment>
<dbReference type="InterPro" id="IPR002110">
    <property type="entry name" value="Ankyrin_rpt"/>
</dbReference>
<dbReference type="OrthoDB" id="197419at2759"/>
<dbReference type="PANTHER" id="PTHR24184:SF11">
    <property type="entry name" value="ANKYRIN REPEAT AND SOCS BOX CONTAINING 3"/>
    <property type="match status" value="1"/>
</dbReference>